<name>X1IVZ6_9ZZZZ</name>
<comment type="caution">
    <text evidence="2">The sequence shown here is derived from an EMBL/GenBank/DDBJ whole genome shotgun (WGS) entry which is preliminary data.</text>
</comment>
<feature type="non-terminal residue" evidence="2">
    <location>
        <position position="149"/>
    </location>
</feature>
<protein>
    <submittedName>
        <fullName evidence="2">Uncharacterized protein</fullName>
    </submittedName>
</protein>
<reference evidence="2" key="1">
    <citation type="journal article" date="2014" name="Front. Microbiol.">
        <title>High frequency of phylogenetically diverse reductive dehalogenase-homologous genes in deep subseafloor sedimentary metagenomes.</title>
        <authorList>
            <person name="Kawai M."/>
            <person name="Futagami T."/>
            <person name="Toyoda A."/>
            <person name="Takaki Y."/>
            <person name="Nishi S."/>
            <person name="Hori S."/>
            <person name="Arai W."/>
            <person name="Tsubouchi T."/>
            <person name="Morono Y."/>
            <person name="Uchiyama I."/>
            <person name="Ito T."/>
            <person name="Fujiyama A."/>
            <person name="Inagaki F."/>
            <person name="Takami H."/>
        </authorList>
    </citation>
    <scope>NUCLEOTIDE SEQUENCE</scope>
    <source>
        <strain evidence="2">Expedition CK06-06</strain>
    </source>
</reference>
<gene>
    <name evidence="2" type="ORF">S03H2_41871</name>
</gene>
<dbReference type="AlphaFoldDB" id="X1IVZ6"/>
<accession>X1IVZ6</accession>
<feature type="region of interest" description="Disordered" evidence="1">
    <location>
        <begin position="1"/>
        <end position="20"/>
    </location>
</feature>
<evidence type="ECO:0000256" key="1">
    <source>
        <dbReference type="SAM" id="MobiDB-lite"/>
    </source>
</evidence>
<feature type="compositionally biased region" description="Basic and acidic residues" evidence="1">
    <location>
        <begin position="1"/>
        <end position="10"/>
    </location>
</feature>
<dbReference type="EMBL" id="BARU01026035">
    <property type="protein sequence ID" value="GAH73425.1"/>
    <property type="molecule type" value="Genomic_DNA"/>
</dbReference>
<evidence type="ECO:0000313" key="2">
    <source>
        <dbReference type="EMBL" id="GAH73425.1"/>
    </source>
</evidence>
<sequence length="149" mass="16002">MKEMDTETRARIVSNVNTNDDKSVDKKIDAYLSDRRSRVLEQAKLAELEHVAEDEKTGAARSRKERELLQTGKISPIGEEGDMENTEKKIEDAAEVAAEAAGAGVDPAQAKDLGTGKSKVVVIKPPSAAGEAPAEGKGGWAVFVSLRRL</sequence>
<organism evidence="2">
    <name type="scientific">marine sediment metagenome</name>
    <dbReference type="NCBI Taxonomy" id="412755"/>
    <lineage>
        <taxon>unclassified sequences</taxon>
        <taxon>metagenomes</taxon>
        <taxon>ecological metagenomes</taxon>
    </lineage>
</organism>
<proteinExistence type="predicted"/>